<dbReference type="InterPro" id="IPR012337">
    <property type="entry name" value="RNaseH-like_sf"/>
</dbReference>
<dbReference type="AlphaFoldDB" id="A0A6L5R3C8"/>
<organism evidence="2 3">
    <name type="scientific">Agromyces kandeliae</name>
    <dbReference type="NCBI Taxonomy" id="2666141"/>
    <lineage>
        <taxon>Bacteria</taxon>
        <taxon>Bacillati</taxon>
        <taxon>Actinomycetota</taxon>
        <taxon>Actinomycetes</taxon>
        <taxon>Micrococcales</taxon>
        <taxon>Microbacteriaceae</taxon>
        <taxon>Agromyces</taxon>
    </lineage>
</organism>
<dbReference type="InterPro" id="IPR051086">
    <property type="entry name" value="RNase_D-like"/>
</dbReference>
<sequence>MITIPSPSLVEGDIDSEFFLAARKQGSVAWDIETTGLDWRHDRIGTVQLALPSGETAVVQIKPGQTPENLVTLLEIPALRKIFHFAPFDLSFMVHAWRARPLNIVCTKVLAKIVSPGATSYSLQDLLRAELGVRIAKDQIRTSDWSTPKLSDDQIAYAVEDVRHLHELFEALMAKALIAGVAGLAERSFEYLPIRVLTDLRGSGDIFAY</sequence>
<dbReference type="GO" id="GO:0006139">
    <property type="term" value="P:nucleobase-containing compound metabolic process"/>
    <property type="evidence" value="ECO:0007669"/>
    <property type="project" value="InterPro"/>
</dbReference>
<dbReference type="GO" id="GO:0008408">
    <property type="term" value="F:3'-5' exonuclease activity"/>
    <property type="evidence" value="ECO:0007669"/>
    <property type="project" value="InterPro"/>
</dbReference>
<dbReference type="PANTHER" id="PTHR47649">
    <property type="entry name" value="RIBONUCLEASE D"/>
    <property type="match status" value="1"/>
</dbReference>
<evidence type="ECO:0000259" key="1">
    <source>
        <dbReference type="SMART" id="SM00474"/>
    </source>
</evidence>
<dbReference type="InterPro" id="IPR002562">
    <property type="entry name" value="3'-5'_exonuclease_dom"/>
</dbReference>
<comment type="caution">
    <text evidence="2">The sequence shown here is derived from an EMBL/GenBank/DDBJ whole genome shotgun (WGS) entry which is preliminary data.</text>
</comment>
<dbReference type="SMART" id="SM00474">
    <property type="entry name" value="35EXOc"/>
    <property type="match status" value="1"/>
</dbReference>
<dbReference type="Proteomes" id="UP000476511">
    <property type="component" value="Unassembled WGS sequence"/>
</dbReference>
<dbReference type="SUPFAM" id="SSF53098">
    <property type="entry name" value="Ribonuclease H-like"/>
    <property type="match status" value="1"/>
</dbReference>
<evidence type="ECO:0000313" key="2">
    <source>
        <dbReference type="EMBL" id="MRX44509.1"/>
    </source>
</evidence>
<evidence type="ECO:0000313" key="3">
    <source>
        <dbReference type="Proteomes" id="UP000476511"/>
    </source>
</evidence>
<keyword evidence="3" id="KW-1185">Reference proteome</keyword>
<reference evidence="2 3" key="1">
    <citation type="submission" date="2019-11" db="EMBL/GenBank/DDBJ databases">
        <title>Agromyces kandeliae sp. nov., isolated from mangrove soil.</title>
        <authorList>
            <person name="Wang R."/>
        </authorList>
    </citation>
    <scope>NUCLEOTIDE SEQUENCE [LARGE SCALE GENOMIC DNA]</scope>
    <source>
        <strain evidence="2 3">Q22</strain>
    </source>
</reference>
<dbReference type="PANTHER" id="PTHR47649:SF1">
    <property type="entry name" value="RIBONUCLEASE D"/>
    <property type="match status" value="1"/>
</dbReference>
<dbReference type="InterPro" id="IPR036397">
    <property type="entry name" value="RNaseH_sf"/>
</dbReference>
<dbReference type="RefSeq" id="WP_154346788.1">
    <property type="nucleotide sequence ID" value="NZ_WKJD01000016.1"/>
</dbReference>
<dbReference type="EMBL" id="WKJD01000016">
    <property type="protein sequence ID" value="MRX44509.1"/>
    <property type="molecule type" value="Genomic_DNA"/>
</dbReference>
<dbReference type="Pfam" id="PF01612">
    <property type="entry name" value="DNA_pol_A_exo1"/>
    <property type="match status" value="1"/>
</dbReference>
<gene>
    <name evidence="2" type="ORF">GJR97_12335</name>
</gene>
<protein>
    <submittedName>
        <fullName evidence="2">Ribonuclease D</fullName>
    </submittedName>
</protein>
<dbReference type="GO" id="GO:0003676">
    <property type="term" value="F:nucleic acid binding"/>
    <property type="evidence" value="ECO:0007669"/>
    <property type="project" value="InterPro"/>
</dbReference>
<dbReference type="Gene3D" id="3.30.420.10">
    <property type="entry name" value="Ribonuclease H-like superfamily/Ribonuclease H"/>
    <property type="match status" value="1"/>
</dbReference>
<proteinExistence type="predicted"/>
<dbReference type="CDD" id="cd06142">
    <property type="entry name" value="RNaseD_exo"/>
    <property type="match status" value="1"/>
</dbReference>
<feature type="domain" description="3'-5' exonuclease" evidence="1">
    <location>
        <begin position="7"/>
        <end position="177"/>
    </location>
</feature>
<name>A0A6L5R3C8_9MICO</name>
<accession>A0A6L5R3C8</accession>